<dbReference type="STRING" id="7266.A0A3B0JMU0"/>
<dbReference type="GO" id="GO:0030182">
    <property type="term" value="P:neuron differentiation"/>
    <property type="evidence" value="ECO:0007669"/>
    <property type="project" value="UniProtKB-ARBA"/>
</dbReference>
<dbReference type="Pfam" id="PF08736">
    <property type="entry name" value="FA"/>
    <property type="match status" value="1"/>
</dbReference>
<dbReference type="AlphaFoldDB" id="A0A3B0JMU0"/>
<dbReference type="SMART" id="SM00409">
    <property type="entry name" value="IG"/>
    <property type="match status" value="2"/>
</dbReference>
<dbReference type="InterPro" id="IPR007110">
    <property type="entry name" value="Ig-like_dom"/>
</dbReference>
<feature type="region of interest" description="Disordered" evidence="4">
    <location>
        <begin position="337"/>
        <end position="364"/>
    </location>
</feature>
<dbReference type="CDD" id="cd00099">
    <property type="entry name" value="IgV"/>
    <property type="match status" value="1"/>
</dbReference>
<protein>
    <submittedName>
        <fullName evidence="7">Blast:FERM domain-containing protein 3</fullName>
    </submittedName>
</protein>
<dbReference type="PRINTS" id="PR00935">
    <property type="entry name" value="BAND41"/>
</dbReference>
<dbReference type="Gene3D" id="1.20.80.10">
    <property type="match status" value="1"/>
</dbReference>
<dbReference type="GO" id="GO:0008092">
    <property type="term" value="F:cytoskeletal protein binding"/>
    <property type="evidence" value="ECO:0007669"/>
    <property type="project" value="InterPro"/>
</dbReference>
<dbReference type="Proteomes" id="UP000268350">
    <property type="component" value="Unassembled WGS sequence"/>
</dbReference>
<sequence>MFKSKQEGSLVYKCTVRLLDDSDVVECEFQAFHKGIYLLDYLCGELNIKEKDYFGLRYVDGSKQRHWLDLAKSLIKQSKDLDPILFSLRVKFYPADPFRLTGISRIMLYKQLKRDLRHGRLYCSFGEAAALGALIVQEELGDYNEKFHIGDYVSSLELALRQTENLEKKIIELHKKREAGQDSFLAIHDFLGIARTLETYGIEPHPVKDHRGSQLYVGINNSGISTFIAGKRSQHFRWNEVHKINFEGKMFIAHLSYTDASREPKKHTIGFKCPSGAACRYLWRCAIEQMLFFTLPNSENAAVVSGGGFFSWGTKFRYTGRTEREILTENINALREQKINGSSSSKRKASSVPATPSSPQGELSQIRYSSLPRSTMSEPLGSCNVQMNRNHIYGAHPQDQNTCIIDSNGCIQMPILEPVCEESRLRSSNHDSANYFSKPLTGFPYRELTEHSSTESGSGYDHSRKHKENIKPYTGYASRLCYPQANSNSSAVLSRGTSPKTIYFDEKVSVLEYANTSNEYIANINKPLNRGPYFDTSATKNVTSLVGKTGHLNCRIKNLGNKTVSWIRHRDLHLLTVAESTYTSDQRFTSIYNKQTGDWSLQIMFAQIRDSGVYECQVSTTPPVGYTMIFSVVEPITTIPGGPELYIDMGSTVNLTCVVKHLPDPPYTVHWTHNNQDINYDSPRGGVSVITEKGDITTSYLLIQRAKISDSGKYSCLPSNANPKSVNVHILIGDHPAAVQRAHSLLPYSCKMLVLTIFAFLKLSI</sequence>
<dbReference type="FunFam" id="2.60.40.10:FF:000129">
    <property type="entry name" value="CLUMA_CG018772, isoform A"/>
    <property type="match status" value="1"/>
</dbReference>
<dbReference type="Pfam" id="PF07686">
    <property type="entry name" value="V-set"/>
    <property type="match status" value="1"/>
</dbReference>
<dbReference type="PROSITE" id="PS50835">
    <property type="entry name" value="IG_LIKE"/>
    <property type="match status" value="2"/>
</dbReference>
<dbReference type="InterPro" id="IPR014352">
    <property type="entry name" value="FERM/acyl-CoA-bd_prot_sf"/>
</dbReference>
<dbReference type="InterPro" id="IPR013106">
    <property type="entry name" value="Ig_V-set"/>
</dbReference>
<dbReference type="InterPro" id="IPR011993">
    <property type="entry name" value="PH-like_dom_sf"/>
</dbReference>
<dbReference type="SUPFAM" id="SSF54236">
    <property type="entry name" value="Ubiquitin-like"/>
    <property type="match status" value="1"/>
</dbReference>
<dbReference type="CDD" id="cd13192">
    <property type="entry name" value="FERM_C_FRMD3_FRMD5"/>
    <property type="match status" value="1"/>
</dbReference>
<dbReference type="InterPro" id="IPR035963">
    <property type="entry name" value="FERM_2"/>
</dbReference>
<dbReference type="CDD" id="cd14473">
    <property type="entry name" value="FERM_B-lobe"/>
    <property type="match status" value="1"/>
</dbReference>
<keyword evidence="8" id="KW-1185">Reference proteome</keyword>
<dbReference type="SMART" id="SM00406">
    <property type="entry name" value="IGv"/>
    <property type="match status" value="1"/>
</dbReference>
<dbReference type="SMART" id="SM01196">
    <property type="entry name" value="FERM_C"/>
    <property type="match status" value="1"/>
</dbReference>
<name>A0A3B0JMU0_DROGU</name>
<accession>A0A3B0JMU0</accession>
<dbReference type="OrthoDB" id="6266673at2759"/>
<dbReference type="GO" id="GO:0071944">
    <property type="term" value="C:cell periphery"/>
    <property type="evidence" value="ECO:0007669"/>
    <property type="project" value="UniProtKB-ARBA"/>
</dbReference>
<dbReference type="Gene3D" id="3.10.20.90">
    <property type="entry name" value="Phosphatidylinositol 3-kinase Catalytic Subunit, Chain A, domain 1"/>
    <property type="match status" value="1"/>
</dbReference>
<reference evidence="8" key="1">
    <citation type="submission" date="2018-01" db="EMBL/GenBank/DDBJ databases">
        <authorList>
            <person name="Alioto T."/>
            <person name="Alioto T."/>
        </authorList>
    </citation>
    <scope>NUCLEOTIDE SEQUENCE [LARGE SCALE GENOMIC DNA]</scope>
</reference>
<keyword evidence="2" id="KW-0965">Cell junction</keyword>
<evidence type="ECO:0000256" key="2">
    <source>
        <dbReference type="ARBA" id="ARBA00022949"/>
    </source>
</evidence>
<dbReference type="SUPFAM" id="SSF48726">
    <property type="entry name" value="Immunoglobulin"/>
    <property type="match status" value="2"/>
</dbReference>
<dbReference type="SMART" id="SM01195">
    <property type="entry name" value="FA"/>
    <property type="match status" value="1"/>
</dbReference>
<evidence type="ECO:0000313" key="7">
    <source>
        <dbReference type="EMBL" id="SPP81652.1"/>
    </source>
</evidence>
<evidence type="ECO:0000313" key="8">
    <source>
        <dbReference type="Proteomes" id="UP000268350"/>
    </source>
</evidence>
<dbReference type="InterPro" id="IPR000798">
    <property type="entry name" value="Ez/rad/moesin-like"/>
</dbReference>
<evidence type="ECO:0000259" key="6">
    <source>
        <dbReference type="PROSITE" id="PS50835"/>
    </source>
</evidence>
<dbReference type="GO" id="GO:0016028">
    <property type="term" value="C:rhabdomere"/>
    <property type="evidence" value="ECO:0007669"/>
    <property type="project" value="UniProtKB-SubCell"/>
</dbReference>
<organism evidence="7 8">
    <name type="scientific">Drosophila guanche</name>
    <name type="common">Fruit fly</name>
    <dbReference type="NCBI Taxonomy" id="7266"/>
    <lineage>
        <taxon>Eukaryota</taxon>
        <taxon>Metazoa</taxon>
        <taxon>Ecdysozoa</taxon>
        <taxon>Arthropoda</taxon>
        <taxon>Hexapoda</taxon>
        <taxon>Insecta</taxon>
        <taxon>Pterygota</taxon>
        <taxon>Neoptera</taxon>
        <taxon>Endopterygota</taxon>
        <taxon>Diptera</taxon>
        <taxon>Brachycera</taxon>
        <taxon>Muscomorpha</taxon>
        <taxon>Ephydroidea</taxon>
        <taxon>Drosophilidae</taxon>
        <taxon>Drosophila</taxon>
        <taxon>Sophophora</taxon>
    </lineage>
</organism>
<dbReference type="PANTHER" id="PTHR23280">
    <property type="entry name" value="4.1 G PROTEIN"/>
    <property type="match status" value="1"/>
</dbReference>
<comment type="subcellular location">
    <subcellularLocation>
        <location evidence="1">Cell junction</location>
        <location evidence="1">Adherens junction</location>
    </subcellularLocation>
    <subcellularLocation>
        <location evidence="3">Cell projection</location>
        <location evidence="3">Rhabdomere</location>
    </subcellularLocation>
</comment>
<dbReference type="SMART" id="SM00295">
    <property type="entry name" value="B41"/>
    <property type="match status" value="1"/>
</dbReference>
<dbReference type="PRINTS" id="PR00661">
    <property type="entry name" value="ERMFAMILY"/>
</dbReference>
<dbReference type="InterPro" id="IPR000299">
    <property type="entry name" value="FERM_domain"/>
</dbReference>
<feature type="domain" description="FERM" evidence="5">
    <location>
        <begin position="12"/>
        <end position="297"/>
    </location>
</feature>
<dbReference type="InterPro" id="IPR019748">
    <property type="entry name" value="FERM_central"/>
</dbReference>
<dbReference type="InterPro" id="IPR018979">
    <property type="entry name" value="FERM_N"/>
</dbReference>
<evidence type="ECO:0000259" key="5">
    <source>
        <dbReference type="PROSITE" id="PS50057"/>
    </source>
</evidence>
<dbReference type="Gene3D" id="2.60.40.10">
    <property type="entry name" value="Immunoglobulins"/>
    <property type="match status" value="2"/>
</dbReference>
<dbReference type="GO" id="GO:0009887">
    <property type="term" value="P:animal organ morphogenesis"/>
    <property type="evidence" value="ECO:0007669"/>
    <property type="project" value="UniProtKB-ARBA"/>
</dbReference>
<dbReference type="InterPro" id="IPR014847">
    <property type="entry name" value="FA"/>
</dbReference>
<evidence type="ECO:0000256" key="1">
    <source>
        <dbReference type="ARBA" id="ARBA00004536"/>
    </source>
</evidence>
<dbReference type="FunFam" id="2.30.29.30:FF:000381">
    <property type="entry name" value="FERM domain-containing protein"/>
    <property type="match status" value="1"/>
</dbReference>
<dbReference type="Pfam" id="PF09379">
    <property type="entry name" value="FERM_N"/>
    <property type="match status" value="1"/>
</dbReference>
<dbReference type="CDD" id="cd00096">
    <property type="entry name" value="Ig"/>
    <property type="match status" value="1"/>
</dbReference>
<dbReference type="InterPro" id="IPR029071">
    <property type="entry name" value="Ubiquitin-like_domsf"/>
</dbReference>
<feature type="domain" description="Ig-like" evidence="6">
    <location>
        <begin position="532"/>
        <end position="627"/>
    </location>
</feature>
<dbReference type="CDD" id="cd17102">
    <property type="entry name" value="FERM_F1_FRMD3"/>
    <property type="match status" value="1"/>
</dbReference>
<dbReference type="InterPro" id="IPR003598">
    <property type="entry name" value="Ig_sub2"/>
</dbReference>
<gene>
    <name evidence="7" type="ORF">DGUA_6G013347</name>
</gene>
<dbReference type="InterPro" id="IPR018980">
    <property type="entry name" value="FERM_PH-like_C"/>
</dbReference>
<dbReference type="FunFam" id="2.60.40.10:FF:000533">
    <property type="entry name" value="Uncharacterized protein, isoform A"/>
    <property type="match status" value="1"/>
</dbReference>
<dbReference type="GO" id="GO:0005912">
    <property type="term" value="C:adherens junction"/>
    <property type="evidence" value="ECO:0007669"/>
    <property type="project" value="UniProtKB-SubCell"/>
</dbReference>
<dbReference type="Pfam" id="PF09380">
    <property type="entry name" value="FERM_C"/>
    <property type="match status" value="1"/>
</dbReference>
<dbReference type="Gene3D" id="2.30.29.30">
    <property type="entry name" value="Pleckstrin-homology domain (PH domain)/Phosphotyrosine-binding domain (PTB)"/>
    <property type="match status" value="1"/>
</dbReference>
<feature type="domain" description="Ig-like" evidence="6">
    <location>
        <begin position="635"/>
        <end position="727"/>
    </location>
</feature>
<dbReference type="Pfam" id="PF00373">
    <property type="entry name" value="FERM_M"/>
    <property type="match status" value="1"/>
</dbReference>
<dbReference type="EMBL" id="OUUW01000006">
    <property type="protein sequence ID" value="SPP81652.1"/>
    <property type="molecule type" value="Genomic_DNA"/>
</dbReference>
<evidence type="ECO:0000256" key="4">
    <source>
        <dbReference type="SAM" id="MobiDB-lite"/>
    </source>
</evidence>
<dbReference type="FunFam" id="1.20.80.10:FF:000032">
    <property type="entry name" value="FERM domain-containing protein"/>
    <property type="match status" value="1"/>
</dbReference>
<dbReference type="PROSITE" id="PS50057">
    <property type="entry name" value="FERM_3"/>
    <property type="match status" value="1"/>
</dbReference>
<dbReference type="InterPro" id="IPR036179">
    <property type="entry name" value="Ig-like_dom_sf"/>
</dbReference>
<dbReference type="PANTHER" id="PTHR23280:SF32">
    <property type="entry name" value="FI22325P1"/>
    <property type="match status" value="1"/>
</dbReference>
<dbReference type="GO" id="GO:0005856">
    <property type="term" value="C:cytoskeleton"/>
    <property type="evidence" value="ECO:0007669"/>
    <property type="project" value="TreeGrafter"/>
</dbReference>
<dbReference type="InterPro" id="IPR019749">
    <property type="entry name" value="Band_41_domain"/>
</dbReference>
<dbReference type="Pfam" id="PF13927">
    <property type="entry name" value="Ig_3"/>
    <property type="match status" value="1"/>
</dbReference>
<feature type="compositionally biased region" description="Polar residues" evidence="4">
    <location>
        <begin position="352"/>
        <end position="364"/>
    </location>
</feature>
<evidence type="ECO:0000256" key="3">
    <source>
        <dbReference type="ARBA" id="ARBA00043944"/>
    </source>
</evidence>
<dbReference type="SUPFAM" id="SSF47031">
    <property type="entry name" value="Second domain of FERM"/>
    <property type="match status" value="1"/>
</dbReference>
<dbReference type="InterPro" id="IPR003599">
    <property type="entry name" value="Ig_sub"/>
</dbReference>
<dbReference type="SUPFAM" id="SSF50729">
    <property type="entry name" value="PH domain-like"/>
    <property type="match status" value="1"/>
</dbReference>
<dbReference type="InterPro" id="IPR013783">
    <property type="entry name" value="Ig-like_fold"/>
</dbReference>
<dbReference type="GO" id="GO:0031032">
    <property type="term" value="P:actomyosin structure organization"/>
    <property type="evidence" value="ECO:0007669"/>
    <property type="project" value="TreeGrafter"/>
</dbReference>
<dbReference type="SMART" id="SM00408">
    <property type="entry name" value="IGc2"/>
    <property type="match status" value="2"/>
</dbReference>
<proteinExistence type="predicted"/>